<organism evidence="2 3">
    <name type="scientific">Asaia lannensis NBRC 102526</name>
    <dbReference type="NCBI Taxonomy" id="1307926"/>
    <lineage>
        <taxon>Bacteria</taxon>
        <taxon>Pseudomonadati</taxon>
        <taxon>Pseudomonadota</taxon>
        <taxon>Alphaproteobacteria</taxon>
        <taxon>Acetobacterales</taxon>
        <taxon>Acetobacteraceae</taxon>
        <taxon>Asaia</taxon>
    </lineage>
</organism>
<dbReference type="InterPro" id="IPR014955">
    <property type="entry name" value="DUF1826"/>
</dbReference>
<accession>A0ABT1CHT0</accession>
<gene>
    <name evidence="2" type="ORF">NF685_08880</name>
</gene>
<reference evidence="2 3" key="1">
    <citation type="submission" date="2022-06" db="EMBL/GenBank/DDBJ databases">
        <title>Whole-genome of Asaia lannensis strain LMG 27011T.</title>
        <authorList>
            <person name="Sombolestani A."/>
        </authorList>
    </citation>
    <scope>NUCLEOTIDE SEQUENCE [LARGE SCALE GENOMIC DNA]</scope>
    <source>
        <strain evidence="2 3">NBRC 102526</strain>
    </source>
</reference>
<name>A0ABT1CHT0_9PROT</name>
<evidence type="ECO:0000256" key="1">
    <source>
        <dbReference type="SAM" id="MobiDB-lite"/>
    </source>
</evidence>
<comment type="caution">
    <text evidence="2">The sequence shown here is derived from an EMBL/GenBank/DDBJ whole genome shotgun (WGS) entry which is preliminary data.</text>
</comment>
<evidence type="ECO:0000313" key="3">
    <source>
        <dbReference type="Proteomes" id="UP001523401"/>
    </source>
</evidence>
<dbReference type="Proteomes" id="UP001523401">
    <property type="component" value="Unassembled WGS sequence"/>
</dbReference>
<dbReference type="EMBL" id="JAMXQU010000005">
    <property type="protein sequence ID" value="MCO6160141.1"/>
    <property type="molecule type" value="Genomic_DNA"/>
</dbReference>
<sequence length="202" mass="21639">MFSIESWPDVSPLSGATDDAPRVRAGGLEDALSHLTREDLDMVVWARRPPEGWVQAMRAHLPDLTPFDLTGTVEQITQAVKDRQPEPVVGAGEHGHASYPAFLIEDIIHCASLAAALSGSNRLHLTLSTGTGGMPQPGGRLTLFCAYGHDDVCWYSGGGFGGAAMTRFAPFSLALMPARRETRLRLVPDPASLGVVLLIRAL</sequence>
<protein>
    <submittedName>
        <fullName evidence="2">DUF1826 domain-containing protein</fullName>
    </submittedName>
</protein>
<dbReference type="RefSeq" id="WP_252849371.1">
    <property type="nucleotide sequence ID" value="NZ_BAPW01000028.1"/>
</dbReference>
<feature type="region of interest" description="Disordered" evidence="1">
    <location>
        <begin position="1"/>
        <end position="22"/>
    </location>
</feature>
<proteinExistence type="predicted"/>
<dbReference type="Pfam" id="PF08856">
    <property type="entry name" value="DUF1826"/>
    <property type="match status" value="1"/>
</dbReference>
<keyword evidence="3" id="KW-1185">Reference proteome</keyword>
<evidence type="ECO:0000313" key="2">
    <source>
        <dbReference type="EMBL" id="MCO6160141.1"/>
    </source>
</evidence>